<organism evidence="1 2">
    <name type="scientific">Pedobacter hartonius</name>
    <dbReference type="NCBI Taxonomy" id="425514"/>
    <lineage>
        <taxon>Bacteria</taxon>
        <taxon>Pseudomonadati</taxon>
        <taxon>Bacteroidota</taxon>
        <taxon>Sphingobacteriia</taxon>
        <taxon>Sphingobacteriales</taxon>
        <taxon>Sphingobacteriaceae</taxon>
        <taxon>Pedobacter</taxon>
    </lineage>
</organism>
<protein>
    <submittedName>
        <fullName evidence="1">Uncharacterized protein</fullName>
    </submittedName>
</protein>
<sequence>MEKEEFSEALDAFLADTANSWQKFIIEDYCYSYTYCYDIVELSNDANEKQVGGRILEAIIKIRMRDMGEY</sequence>
<keyword evidence="2" id="KW-1185">Reference proteome</keyword>
<name>A0A1H4AJI4_9SPHI</name>
<dbReference type="AlphaFoldDB" id="A0A1H4AJI4"/>
<evidence type="ECO:0000313" key="1">
    <source>
        <dbReference type="EMBL" id="SEA35928.1"/>
    </source>
</evidence>
<gene>
    <name evidence="1" type="ORF">SAMN05443550_1033</name>
</gene>
<dbReference type="RefSeq" id="WP_090555688.1">
    <property type="nucleotide sequence ID" value="NZ_FNRA01000003.1"/>
</dbReference>
<evidence type="ECO:0000313" key="2">
    <source>
        <dbReference type="Proteomes" id="UP000198850"/>
    </source>
</evidence>
<accession>A0A1H4AJI4</accession>
<proteinExistence type="predicted"/>
<dbReference type="EMBL" id="FNRA01000003">
    <property type="protein sequence ID" value="SEA35928.1"/>
    <property type="molecule type" value="Genomic_DNA"/>
</dbReference>
<dbReference type="OrthoDB" id="9912896at2"/>
<reference evidence="1 2" key="1">
    <citation type="submission" date="2016-10" db="EMBL/GenBank/DDBJ databases">
        <authorList>
            <person name="de Groot N.N."/>
        </authorList>
    </citation>
    <scope>NUCLEOTIDE SEQUENCE [LARGE SCALE GENOMIC DNA]</scope>
    <source>
        <strain evidence="1 2">DSM 19033</strain>
    </source>
</reference>
<dbReference type="Proteomes" id="UP000198850">
    <property type="component" value="Unassembled WGS sequence"/>
</dbReference>